<proteinExistence type="predicted"/>
<keyword evidence="2" id="KW-0812">Transmembrane</keyword>
<accession>K6Z7E8</accession>
<evidence type="ECO:0000313" key="4">
    <source>
        <dbReference type="Proteomes" id="UP000006327"/>
    </source>
</evidence>
<evidence type="ECO:0000256" key="2">
    <source>
        <dbReference type="SAM" id="Phobius"/>
    </source>
</evidence>
<dbReference type="AlphaFoldDB" id="K6Z7E8"/>
<reference evidence="3 4" key="1">
    <citation type="journal article" date="2017" name="Antonie Van Leeuwenhoek">
        <title>Rhizobium rhizosphaerae sp. nov., a novel species isolated from rice rhizosphere.</title>
        <authorList>
            <person name="Zhao J.J."/>
            <person name="Zhang J."/>
            <person name="Zhang R.J."/>
            <person name="Zhang C.W."/>
            <person name="Yin H.Q."/>
            <person name="Zhang X.X."/>
        </authorList>
    </citation>
    <scope>NUCLEOTIDE SEQUENCE [LARGE SCALE GENOMIC DNA]</scope>
    <source>
        <strain evidence="3 4">BSs20135</strain>
    </source>
</reference>
<keyword evidence="2" id="KW-0472">Membrane</keyword>
<comment type="caution">
    <text evidence="3">The sequence shown here is derived from an EMBL/GenBank/DDBJ whole genome shotgun (WGS) entry which is preliminary data.</text>
</comment>
<sequence>MLMKNRILQTEAGNTEKNKNYSPQRAQRTQRKDLKRGWFTLAGSVICLIDNLACPIQFLYFNEPDPADP</sequence>
<dbReference type="EMBL" id="BAEO01000029">
    <property type="protein sequence ID" value="GAC19360.1"/>
    <property type="molecule type" value="Genomic_DNA"/>
</dbReference>
<name>K6Z7E8_9ALTE</name>
<evidence type="ECO:0000313" key="3">
    <source>
        <dbReference type="EMBL" id="GAC19360.1"/>
    </source>
</evidence>
<evidence type="ECO:0000256" key="1">
    <source>
        <dbReference type="SAM" id="MobiDB-lite"/>
    </source>
</evidence>
<feature type="region of interest" description="Disordered" evidence="1">
    <location>
        <begin position="1"/>
        <end position="30"/>
    </location>
</feature>
<keyword evidence="4" id="KW-1185">Reference proteome</keyword>
<gene>
    <name evidence="3" type="ORF">GARC_2394</name>
</gene>
<dbReference type="Proteomes" id="UP000006327">
    <property type="component" value="Unassembled WGS sequence"/>
</dbReference>
<keyword evidence="2" id="KW-1133">Transmembrane helix</keyword>
<organism evidence="3 4">
    <name type="scientific">Paraglaciecola arctica BSs20135</name>
    <dbReference type="NCBI Taxonomy" id="493475"/>
    <lineage>
        <taxon>Bacteria</taxon>
        <taxon>Pseudomonadati</taxon>
        <taxon>Pseudomonadota</taxon>
        <taxon>Gammaproteobacteria</taxon>
        <taxon>Alteromonadales</taxon>
        <taxon>Alteromonadaceae</taxon>
        <taxon>Paraglaciecola</taxon>
    </lineage>
</organism>
<protein>
    <submittedName>
        <fullName evidence="3">Uncharacterized protein</fullName>
    </submittedName>
</protein>
<feature type="transmembrane region" description="Helical" evidence="2">
    <location>
        <begin position="38"/>
        <end position="60"/>
    </location>
</feature>